<sequence>MQSKKQSQEKKPTQDRKLGSNRDIWNYFTDADTLNAHVDGRSKDLVWIFSPSQQQLNKGNKQNSSFKNPSPKRKRSVSSTPPPSDSSNKRRRQSLSISNSPTEEEQEFTINLGDCGKEHVAKGRMNDSIYTALMALPDVRARQAKEKGKEMHLLGKRGIEGYVNLGMPLGCLPENSHFELKFYKMNRAQKAGEGYRQYESKGKKCIIFYVFPVGNIWKNNSRRYRILSCWQLAKDLNKLCVFAPKGETLKDALCKDGRFLSCLEQKEWHMMEGQLCRPSDHCVNKLANRSFEVVVKTKQPSKAGGCSGNEQSCVASDKGQGKTYNCIKSNILKLYPDLEKQRTVINEFFAKALKEGKSSSAVFKLYRENFGKETKNSTPIKVHKRLSDLSNSVGFIEWTNNRNGGSATCFVLCDKYILTCHHVVRDIVGEGVAEESWALIISKSARVTFSYEDKHPVGNGWFSLAPWFEIYNKDLDFAVLKLEESGGLLAPGLKTFSCPLPFNGLIYIIGHPDGQAKSVDGCTVVPVFERERECHFRTKRGQEEICNNVICGSGRCIHMFTQRSFQVVINNPNIVTYDTSFFSGSSGSPVFNADGQLVAMHAAGYKYEKNKKVHSIVEFGFSMAAILAAIKKKDEVWYGQNIETECRTFSE</sequence>
<reference evidence="2" key="1">
    <citation type="submission" date="2025-08" db="UniProtKB">
        <authorList>
            <consortium name="Ensembl"/>
        </authorList>
    </citation>
    <scope>IDENTIFICATION</scope>
</reference>
<dbReference type="Gene3D" id="2.40.10.10">
    <property type="entry name" value="Trypsin-like serine proteases"/>
    <property type="match status" value="2"/>
</dbReference>
<dbReference type="InterPro" id="IPR009003">
    <property type="entry name" value="Peptidase_S1_PA"/>
</dbReference>
<evidence type="ECO:0000313" key="3">
    <source>
        <dbReference type="Proteomes" id="UP000694393"/>
    </source>
</evidence>
<accession>A0A8C8RFW5</accession>
<dbReference type="GO" id="GO:0005634">
    <property type="term" value="C:nucleus"/>
    <property type="evidence" value="ECO:0007669"/>
    <property type="project" value="TreeGrafter"/>
</dbReference>
<dbReference type="Ensembl" id="ENSPCET00000004624.1">
    <property type="protein sequence ID" value="ENSPCEP00000004474.1"/>
    <property type="gene ID" value="ENSPCEG00000003611.1"/>
</dbReference>
<dbReference type="Proteomes" id="UP000694393">
    <property type="component" value="Unplaced"/>
</dbReference>
<feature type="region of interest" description="Disordered" evidence="1">
    <location>
        <begin position="1"/>
        <end position="23"/>
    </location>
</feature>
<dbReference type="InterPro" id="IPR043504">
    <property type="entry name" value="Peptidase_S1_PA_chymotrypsin"/>
</dbReference>
<dbReference type="GO" id="GO:0000785">
    <property type="term" value="C:chromatin"/>
    <property type="evidence" value="ECO:0007669"/>
    <property type="project" value="TreeGrafter"/>
</dbReference>
<dbReference type="PANTHER" id="PTHR14389:SF3">
    <property type="entry name" value="PROTEIN FAM111A-LIKE"/>
    <property type="match status" value="1"/>
</dbReference>
<keyword evidence="3" id="KW-1185">Reference proteome</keyword>
<name>A0A8C8RFW5_9SAUR</name>
<feature type="compositionally biased region" description="Basic and acidic residues" evidence="1">
    <location>
        <begin position="1"/>
        <end position="20"/>
    </location>
</feature>
<dbReference type="SUPFAM" id="SSF50494">
    <property type="entry name" value="Trypsin-like serine proteases"/>
    <property type="match status" value="1"/>
</dbReference>
<dbReference type="Pfam" id="PF13365">
    <property type="entry name" value="Trypsin_2"/>
    <property type="match status" value="1"/>
</dbReference>
<evidence type="ECO:0000256" key="1">
    <source>
        <dbReference type="SAM" id="MobiDB-lite"/>
    </source>
</evidence>
<feature type="compositionally biased region" description="Polar residues" evidence="1">
    <location>
        <begin position="53"/>
        <end position="68"/>
    </location>
</feature>
<dbReference type="PANTHER" id="PTHR14389">
    <property type="entry name" value="SI:CH1073-475A24.1"/>
    <property type="match status" value="1"/>
</dbReference>
<dbReference type="AlphaFoldDB" id="A0A8C8RFW5"/>
<proteinExistence type="predicted"/>
<evidence type="ECO:0008006" key="4">
    <source>
        <dbReference type="Google" id="ProtNLM"/>
    </source>
</evidence>
<organism evidence="2 3">
    <name type="scientific">Pelusios castaneus</name>
    <name type="common">West African mud turtle</name>
    <dbReference type="NCBI Taxonomy" id="367368"/>
    <lineage>
        <taxon>Eukaryota</taxon>
        <taxon>Metazoa</taxon>
        <taxon>Chordata</taxon>
        <taxon>Craniata</taxon>
        <taxon>Vertebrata</taxon>
        <taxon>Euteleostomi</taxon>
        <taxon>Archelosauria</taxon>
        <taxon>Testudinata</taxon>
        <taxon>Testudines</taxon>
        <taxon>Pleurodira</taxon>
        <taxon>Pelomedusidae</taxon>
        <taxon>Pelusios</taxon>
    </lineage>
</organism>
<protein>
    <recommendedName>
        <fullName evidence="4">Protein FAM111A</fullName>
    </recommendedName>
</protein>
<dbReference type="GO" id="GO:0006260">
    <property type="term" value="P:DNA replication"/>
    <property type="evidence" value="ECO:0007669"/>
    <property type="project" value="TreeGrafter"/>
</dbReference>
<reference evidence="2" key="2">
    <citation type="submission" date="2025-09" db="UniProtKB">
        <authorList>
            <consortium name="Ensembl"/>
        </authorList>
    </citation>
    <scope>IDENTIFICATION</scope>
</reference>
<feature type="region of interest" description="Disordered" evidence="1">
    <location>
        <begin position="53"/>
        <end position="111"/>
    </location>
</feature>
<evidence type="ECO:0000313" key="2">
    <source>
        <dbReference type="Ensembl" id="ENSPCEP00000004474.1"/>
    </source>
</evidence>